<keyword evidence="3" id="KW-0328">Glycosyltransferase</keyword>
<feature type="domain" description="Diacylglycerol glucosyltransferase N-terminal" evidence="6">
    <location>
        <begin position="20"/>
        <end position="185"/>
    </location>
</feature>
<dbReference type="InterPro" id="IPR007235">
    <property type="entry name" value="Glyco_trans_28_C"/>
</dbReference>
<evidence type="ECO:0000313" key="7">
    <source>
        <dbReference type="EMBL" id="MBM6994724.1"/>
    </source>
</evidence>
<evidence type="ECO:0000256" key="4">
    <source>
        <dbReference type="ARBA" id="ARBA00022679"/>
    </source>
</evidence>
<accession>A0ABS2H461</accession>
<dbReference type="RefSeq" id="WP_193416807.1">
    <property type="nucleotide sequence ID" value="NZ_JADCNN020000002.1"/>
</dbReference>
<keyword evidence="4" id="KW-0808">Transferase</keyword>
<dbReference type="EMBL" id="JADCNN020000002">
    <property type="protein sequence ID" value="MBM6994724.1"/>
    <property type="molecule type" value="Genomic_DNA"/>
</dbReference>
<keyword evidence="8" id="KW-1185">Reference proteome</keyword>
<protein>
    <submittedName>
        <fullName evidence="7">Galactosyldiacylglycerol synthase</fullName>
    </submittedName>
</protein>
<feature type="domain" description="Glycosyl transferase family 28 C-terminal" evidence="5">
    <location>
        <begin position="213"/>
        <end position="344"/>
    </location>
</feature>
<dbReference type="Gene3D" id="3.40.50.2000">
    <property type="entry name" value="Glycogen Phosphorylase B"/>
    <property type="match status" value="1"/>
</dbReference>
<sequence>MNSMKREKMLILSGSLGEGHRQAAKAIVEASALYRPGIEVKVVDFLEWIHPRMHVIEQYCFLQWVKHFPSSYGYMYQKTRTDNTFTSILKCFSITSLQRLLRLLYKEQPTLLVSTFPPASAAISLLKEKGMTDLPAATVMTDHTDHSYWIHPFTDLYLVGSEGVRASLQRKGVAHHKIAVTGIPVRPTYSQSISISKGRLREKLALVPDAFIVLVMGGGYGMIDKSFIKQLQSDTYPDNLQFVIVCGRNGKLLNYLREELRDRDNIMLTRYLERIHEWMAAADVLITKPGGLTTSEALALQLPMLLLEPRLGQEKDNAGYLLQTGVANLCQIDNLQDQLQRLVQQPFILGEMRGKAELCKQQDSARQVVKQILSMQSDKPEEKWVHSMQQYA</sequence>
<dbReference type="SUPFAM" id="SSF53756">
    <property type="entry name" value="UDP-Glycosyltransferase/glycogen phosphorylase"/>
    <property type="match status" value="1"/>
</dbReference>
<comment type="subcellular location">
    <subcellularLocation>
        <location evidence="1">Membrane</location>
    </subcellularLocation>
</comment>
<dbReference type="Pfam" id="PF04101">
    <property type="entry name" value="Glyco_tran_28_C"/>
    <property type="match status" value="1"/>
</dbReference>
<comment type="similarity">
    <text evidence="2">Belongs to the glycosyltransferase 28 family.</text>
</comment>
<dbReference type="InterPro" id="IPR050519">
    <property type="entry name" value="Glycosyltransf_28_UgtP"/>
</dbReference>
<evidence type="ECO:0000256" key="1">
    <source>
        <dbReference type="ARBA" id="ARBA00004370"/>
    </source>
</evidence>
<evidence type="ECO:0000313" key="8">
    <source>
        <dbReference type="Proteomes" id="UP001516620"/>
    </source>
</evidence>
<name>A0ABS2H461_9BACL</name>
<reference evidence="7 8" key="1">
    <citation type="submission" date="2021-01" db="EMBL/GenBank/DDBJ databases">
        <title>Paenibacillus sp.nov. isolated from the rhizosphere soil of tomato plant.</title>
        <authorList>
            <person name="Thin K.K."/>
            <person name="Zhang X."/>
            <person name="He S."/>
        </authorList>
    </citation>
    <scope>NUCLEOTIDE SEQUENCE [LARGE SCALE GENOMIC DNA]</scope>
    <source>
        <strain evidence="7 8">DXFW5</strain>
    </source>
</reference>
<dbReference type="InterPro" id="IPR009695">
    <property type="entry name" value="Diacylglyc_glucosyltr_N"/>
</dbReference>
<organism evidence="7 8">
    <name type="scientific">Paenibacillus rhizolycopersici</name>
    <dbReference type="NCBI Taxonomy" id="2780073"/>
    <lineage>
        <taxon>Bacteria</taxon>
        <taxon>Bacillati</taxon>
        <taxon>Bacillota</taxon>
        <taxon>Bacilli</taxon>
        <taxon>Bacillales</taxon>
        <taxon>Paenibacillaceae</taxon>
        <taxon>Paenibacillus</taxon>
    </lineage>
</organism>
<dbReference type="PANTHER" id="PTHR43025:SF3">
    <property type="entry name" value="MONOGALACTOSYLDIACYLGLYCEROL SYNTHASE 1, CHLOROPLASTIC"/>
    <property type="match status" value="1"/>
</dbReference>
<evidence type="ECO:0000256" key="2">
    <source>
        <dbReference type="ARBA" id="ARBA00006962"/>
    </source>
</evidence>
<dbReference type="Pfam" id="PF06925">
    <property type="entry name" value="MGDG_synth"/>
    <property type="match status" value="1"/>
</dbReference>
<dbReference type="PANTHER" id="PTHR43025">
    <property type="entry name" value="MONOGALACTOSYLDIACYLGLYCEROL SYNTHASE"/>
    <property type="match status" value="1"/>
</dbReference>
<comment type="caution">
    <text evidence="7">The sequence shown here is derived from an EMBL/GenBank/DDBJ whole genome shotgun (WGS) entry which is preliminary data.</text>
</comment>
<dbReference type="Proteomes" id="UP001516620">
    <property type="component" value="Unassembled WGS sequence"/>
</dbReference>
<evidence type="ECO:0000259" key="6">
    <source>
        <dbReference type="Pfam" id="PF06925"/>
    </source>
</evidence>
<evidence type="ECO:0000256" key="3">
    <source>
        <dbReference type="ARBA" id="ARBA00022676"/>
    </source>
</evidence>
<evidence type="ECO:0000259" key="5">
    <source>
        <dbReference type="Pfam" id="PF04101"/>
    </source>
</evidence>
<proteinExistence type="inferred from homology"/>
<gene>
    <name evidence="7" type="ORF">IM700_003490</name>
</gene>